<evidence type="ECO:0000313" key="3">
    <source>
        <dbReference type="EMBL" id="SUZ71269.1"/>
    </source>
</evidence>
<reference evidence="3" key="1">
    <citation type="submission" date="2018-05" db="EMBL/GenBank/DDBJ databases">
        <authorList>
            <person name="Lanie J.A."/>
            <person name="Ng W.-L."/>
            <person name="Kazmierczak K.M."/>
            <person name="Andrzejewski T.M."/>
            <person name="Davidsen T.M."/>
            <person name="Wayne K.J."/>
            <person name="Tettelin H."/>
            <person name="Glass J.I."/>
            <person name="Rusch D."/>
            <person name="Podicherti R."/>
            <person name="Tsui H.-C.T."/>
            <person name="Winkler M.E."/>
        </authorList>
    </citation>
    <scope>NUCLEOTIDE SEQUENCE</scope>
</reference>
<protein>
    <recommendedName>
        <fullName evidence="2">Alpha/beta hydrolase fold-3 domain-containing protein</fullName>
    </recommendedName>
</protein>
<accession>A0A381PZ35</accession>
<name>A0A381PZ35_9ZZZZ</name>
<evidence type="ECO:0000259" key="2">
    <source>
        <dbReference type="Pfam" id="PF07859"/>
    </source>
</evidence>
<keyword evidence="1" id="KW-0378">Hydrolase</keyword>
<feature type="domain" description="Alpha/beta hydrolase fold-3" evidence="2">
    <location>
        <begin position="82"/>
        <end position="286"/>
    </location>
</feature>
<dbReference type="PANTHER" id="PTHR48081">
    <property type="entry name" value="AB HYDROLASE SUPERFAMILY PROTEIN C4A8.06C"/>
    <property type="match status" value="1"/>
</dbReference>
<organism evidence="3">
    <name type="scientific">marine metagenome</name>
    <dbReference type="NCBI Taxonomy" id="408172"/>
    <lineage>
        <taxon>unclassified sequences</taxon>
        <taxon>metagenomes</taxon>
        <taxon>ecological metagenomes</taxon>
    </lineage>
</organism>
<dbReference type="AlphaFoldDB" id="A0A381PZ35"/>
<evidence type="ECO:0000256" key="1">
    <source>
        <dbReference type="ARBA" id="ARBA00022801"/>
    </source>
</evidence>
<sequence length="314" mass="34641">MSAQPYYDPEVRAALEAQPSLGTINADTLEKSRSSRLLRNAEVALSDEVERVDHFVAGSHSDEVRVRVHRRKEVQSPRPALYWMHGGGYVLGTPEQDDFRFDRWCQRFDLIGAAVQYRLAPEHPYPAGLEDSYSGLKWFKENGESIGVDTDRIGIGGPSAGGGMAAALALLVRDRGEFEIDYQLLIYPMIDDTRTTVTANWDVPVWDPESNHFGWSSYLGDLFDTDDVPIHAAPARALDLGGLPRTFIMAGTLDGFADEDIAYAQRLNQAGVPTELHVYPGAPHGFDGFAPGTAVARQARSDINDFLERMLSAS</sequence>
<dbReference type="SUPFAM" id="SSF53474">
    <property type="entry name" value="alpha/beta-Hydrolases"/>
    <property type="match status" value="1"/>
</dbReference>
<gene>
    <name evidence="3" type="ORF">METZ01_LOCUS24123</name>
</gene>
<dbReference type="InterPro" id="IPR050300">
    <property type="entry name" value="GDXG_lipolytic_enzyme"/>
</dbReference>
<dbReference type="InterPro" id="IPR029058">
    <property type="entry name" value="AB_hydrolase_fold"/>
</dbReference>
<dbReference type="PANTHER" id="PTHR48081:SF8">
    <property type="entry name" value="ALPHA_BETA HYDROLASE FOLD-3 DOMAIN-CONTAINING PROTEIN-RELATED"/>
    <property type="match status" value="1"/>
</dbReference>
<proteinExistence type="predicted"/>
<dbReference type="GO" id="GO:0016787">
    <property type="term" value="F:hydrolase activity"/>
    <property type="evidence" value="ECO:0007669"/>
    <property type="project" value="UniProtKB-KW"/>
</dbReference>
<dbReference type="Gene3D" id="3.40.50.1820">
    <property type="entry name" value="alpha/beta hydrolase"/>
    <property type="match status" value="1"/>
</dbReference>
<dbReference type="Pfam" id="PF07859">
    <property type="entry name" value="Abhydrolase_3"/>
    <property type="match status" value="1"/>
</dbReference>
<dbReference type="InterPro" id="IPR013094">
    <property type="entry name" value="AB_hydrolase_3"/>
</dbReference>
<dbReference type="EMBL" id="UINC01001116">
    <property type="protein sequence ID" value="SUZ71269.1"/>
    <property type="molecule type" value="Genomic_DNA"/>
</dbReference>